<name>A0A5B7EMB1_PORTR</name>
<accession>A0A5B7EMB1</accession>
<dbReference type="AlphaFoldDB" id="A0A5B7EMB1"/>
<reference evidence="2 3" key="1">
    <citation type="submission" date="2019-05" db="EMBL/GenBank/DDBJ databases">
        <title>Another draft genome of Portunus trituberculatus and its Hox gene families provides insights of decapod evolution.</title>
        <authorList>
            <person name="Jeong J.-H."/>
            <person name="Song I."/>
            <person name="Kim S."/>
            <person name="Choi T."/>
            <person name="Kim D."/>
            <person name="Ryu S."/>
            <person name="Kim W."/>
        </authorList>
    </citation>
    <scope>NUCLEOTIDE SEQUENCE [LARGE SCALE GENOMIC DNA]</scope>
    <source>
        <tissue evidence="2">Muscle</tissue>
    </source>
</reference>
<sequence>MGWESEKHGGRRRDGGEVREFREEEEEERVYSRGTEPVTPRAPPDEWQGERQGADEKRRQATEHQREEKQETQGR</sequence>
<dbReference type="Proteomes" id="UP000324222">
    <property type="component" value="Unassembled WGS sequence"/>
</dbReference>
<gene>
    <name evidence="2" type="ORF">E2C01_029037</name>
</gene>
<feature type="compositionally biased region" description="Basic and acidic residues" evidence="1">
    <location>
        <begin position="48"/>
        <end position="75"/>
    </location>
</feature>
<protein>
    <submittedName>
        <fullName evidence="2">Uncharacterized protein</fullName>
    </submittedName>
</protein>
<evidence type="ECO:0000256" key="1">
    <source>
        <dbReference type="SAM" id="MobiDB-lite"/>
    </source>
</evidence>
<comment type="caution">
    <text evidence="2">The sequence shown here is derived from an EMBL/GenBank/DDBJ whole genome shotgun (WGS) entry which is preliminary data.</text>
</comment>
<proteinExistence type="predicted"/>
<feature type="compositionally biased region" description="Basic and acidic residues" evidence="1">
    <location>
        <begin position="1"/>
        <end position="22"/>
    </location>
</feature>
<dbReference type="EMBL" id="VSRR010003313">
    <property type="protein sequence ID" value="MPC35611.1"/>
    <property type="molecule type" value="Genomic_DNA"/>
</dbReference>
<feature type="region of interest" description="Disordered" evidence="1">
    <location>
        <begin position="1"/>
        <end position="75"/>
    </location>
</feature>
<organism evidence="2 3">
    <name type="scientific">Portunus trituberculatus</name>
    <name type="common">Swimming crab</name>
    <name type="synonym">Neptunus trituberculatus</name>
    <dbReference type="NCBI Taxonomy" id="210409"/>
    <lineage>
        <taxon>Eukaryota</taxon>
        <taxon>Metazoa</taxon>
        <taxon>Ecdysozoa</taxon>
        <taxon>Arthropoda</taxon>
        <taxon>Crustacea</taxon>
        <taxon>Multicrustacea</taxon>
        <taxon>Malacostraca</taxon>
        <taxon>Eumalacostraca</taxon>
        <taxon>Eucarida</taxon>
        <taxon>Decapoda</taxon>
        <taxon>Pleocyemata</taxon>
        <taxon>Brachyura</taxon>
        <taxon>Eubrachyura</taxon>
        <taxon>Portunoidea</taxon>
        <taxon>Portunidae</taxon>
        <taxon>Portuninae</taxon>
        <taxon>Portunus</taxon>
    </lineage>
</organism>
<evidence type="ECO:0000313" key="3">
    <source>
        <dbReference type="Proteomes" id="UP000324222"/>
    </source>
</evidence>
<keyword evidence="3" id="KW-1185">Reference proteome</keyword>
<evidence type="ECO:0000313" key="2">
    <source>
        <dbReference type="EMBL" id="MPC35611.1"/>
    </source>
</evidence>